<dbReference type="Pfam" id="PF17940">
    <property type="entry name" value="TetR_C_31"/>
    <property type="match status" value="1"/>
</dbReference>
<comment type="caution">
    <text evidence="4">The sequence shown here is derived from an EMBL/GenBank/DDBJ whole genome shotgun (WGS) entry which is preliminary data.</text>
</comment>
<keyword evidence="5" id="KW-1185">Reference proteome</keyword>
<sequence>MAITRRERLADAAIDTLAREGLRGLTHRAVDRAAGVPEGSCSYYFRTRQALLAATVDRLAELDAAEIATLPVPSCRTEMDATGAVEALATMIERYVATGRTRMLARYELALEATRRGELRASLVAAGARFRVIAEGLLAAAGATEPARQAPIFVACLDGLIFDHLAGAGELELTPGELRAALLELLRAFASPGGRGD</sequence>
<evidence type="ECO:0000313" key="5">
    <source>
        <dbReference type="Proteomes" id="UP001500503"/>
    </source>
</evidence>
<organism evidence="4 5">
    <name type="scientific">Actinoallomurus oryzae</name>
    <dbReference type="NCBI Taxonomy" id="502180"/>
    <lineage>
        <taxon>Bacteria</taxon>
        <taxon>Bacillati</taxon>
        <taxon>Actinomycetota</taxon>
        <taxon>Actinomycetes</taxon>
        <taxon>Streptosporangiales</taxon>
        <taxon>Thermomonosporaceae</taxon>
        <taxon>Actinoallomurus</taxon>
    </lineage>
</organism>
<accession>A0ABP8QRT5</accession>
<dbReference type="RefSeq" id="WP_345470353.1">
    <property type="nucleotide sequence ID" value="NZ_BAABHF010000040.1"/>
</dbReference>
<dbReference type="InterPro" id="IPR009057">
    <property type="entry name" value="Homeodomain-like_sf"/>
</dbReference>
<dbReference type="InterPro" id="IPR041583">
    <property type="entry name" value="TetR_C_31"/>
</dbReference>
<dbReference type="PROSITE" id="PS50977">
    <property type="entry name" value="HTH_TETR_2"/>
    <property type="match status" value="1"/>
</dbReference>
<reference evidence="5" key="1">
    <citation type="journal article" date="2019" name="Int. J. Syst. Evol. Microbiol.">
        <title>The Global Catalogue of Microorganisms (GCM) 10K type strain sequencing project: providing services to taxonomists for standard genome sequencing and annotation.</title>
        <authorList>
            <consortium name="The Broad Institute Genomics Platform"/>
            <consortium name="The Broad Institute Genome Sequencing Center for Infectious Disease"/>
            <person name="Wu L."/>
            <person name="Ma J."/>
        </authorList>
    </citation>
    <scope>NUCLEOTIDE SEQUENCE [LARGE SCALE GENOMIC DNA]</scope>
    <source>
        <strain evidence="5">JCM 17933</strain>
    </source>
</reference>
<dbReference type="Gene3D" id="1.10.357.10">
    <property type="entry name" value="Tetracycline Repressor, domain 2"/>
    <property type="match status" value="1"/>
</dbReference>
<feature type="DNA-binding region" description="H-T-H motif" evidence="2">
    <location>
        <begin position="26"/>
        <end position="45"/>
    </location>
</feature>
<keyword evidence="1 2" id="KW-0238">DNA-binding</keyword>
<evidence type="ECO:0000256" key="2">
    <source>
        <dbReference type="PROSITE-ProRule" id="PRU00335"/>
    </source>
</evidence>
<dbReference type="Proteomes" id="UP001500503">
    <property type="component" value="Unassembled WGS sequence"/>
</dbReference>
<evidence type="ECO:0000256" key="1">
    <source>
        <dbReference type="ARBA" id="ARBA00023125"/>
    </source>
</evidence>
<evidence type="ECO:0000259" key="3">
    <source>
        <dbReference type="PROSITE" id="PS50977"/>
    </source>
</evidence>
<feature type="domain" description="HTH tetR-type" evidence="3">
    <location>
        <begin position="3"/>
        <end position="63"/>
    </location>
</feature>
<dbReference type="EMBL" id="BAABHF010000040">
    <property type="protein sequence ID" value="GAA4507104.1"/>
    <property type="molecule type" value="Genomic_DNA"/>
</dbReference>
<proteinExistence type="predicted"/>
<evidence type="ECO:0000313" key="4">
    <source>
        <dbReference type="EMBL" id="GAA4507104.1"/>
    </source>
</evidence>
<dbReference type="Pfam" id="PF00440">
    <property type="entry name" value="TetR_N"/>
    <property type="match status" value="1"/>
</dbReference>
<protein>
    <submittedName>
        <fullName evidence="4">TetR/AcrR family transcriptional regulator</fullName>
    </submittedName>
</protein>
<gene>
    <name evidence="4" type="ORF">GCM10023191_065080</name>
</gene>
<name>A0ABP8QRT5_9ACTN</name>
<dbReference type="InterPro" id="IPR001647">
    <property type="entry name" value="HTH_TetR"/>
</dbReference>
<dbReference type="SUPFAM" id="SSF46689">
    <property type="entry name" value="Homeodomain-like"/>
    <property type="match status" value="1"/>
</dbReference>